<dbReference type="PANTHER" id="PTHR46796:SF13">
    <property type="entry name" value="HTH-TYPE TRANSCRIPTIONAL ACTIVATOR RHAS"/>
    <property type="match status" value="1"/>
</dbReference>
<dbReference type="PRINTS" id="PR00032">
    <property type="entry name" value="HTHARAC"/>
</dbReference>
<dbReference type="PANTHER" id="PTHR46796">
    <property type="entry name" value="HTH-TYPE TRANSCRIPTIONAL ACTIVATOR RHAS-RELATED"/>
    <property type="match status" value="1"/>
</dbReference>
<dbReference type="CDD" id="cd00130">
    <property type="entry name" value="PAS"/>
    <property type="match status" value="1"/>
</dbReference>
<dbReference type="InterPro" id="IPR020449">
    <property type="entry name" value="Tscrpt_reg_AraC-type_HTH"/>
</dbReference>
<dbReference type="InterPro" id="IPR018062">
    <property type="entry name" value="HTH_AraC-typ_CS"/>
</dbReference>
<dbReference type="InterPro" id="IPR009057">
    <property type="entry name" value="Homeodomain-like_sf"/>
</dbReference>
<keyword evidence="2" id="KW-0238">DNA-binding</keyword>
<dbReference type="SUPFAM" id="SSF46689">
    <property type="entry name" value="Homeodomain-like"/>
    <property type="match status" value="2"/>
</dbReference>
<dbReference type="InterPro" id="IPR013656">
    <property type="entry name" value="PAS_4"/>
</dbReference>
<evidence type="ECO:0000313" key="7">
    <source>
        <dbReference type="Proteomes" id="UP001374893"/>
    </source>
</evidence>
<dbReference type="NCBIfam" id="TIGR00229">
    <property type="entry name" value="sensory_box"/>
    <property type="match status" value="1"/>
</dbReference>
<dbReference type="Gene3D" id="3.30.450.20">
    <property type="entry name" value="PAS domain"/>
    <property type="match status" value="1"/>
</dbReference>
<dbReference type="InterPro" id="IPR018060">
    <property type="entry name" value="HTH_AraC"/>
</dbReference>
<dbReference type="SUPFAM" id="SSF55785">
    <property type="entry name" value="PYP-like sensor domain (PAS domain)"/>
    <property type="match status" value="1"/>
</dbReference>
<evidence type="ECO:0000259" key="5">
    <source>
        <dbReference type="PROSITE" id="PS50113"/>
    </source>
</evidence>
<sequence length="247" mass="27896">MAVDMEFLQRVDSPSFCERLFAVLPDVLFCLKDRERRYRAANRAFAERLGLKNPQRLIGRMAEEFFPPDLAVAYREQDLQVLNDGKPLTDELELVTNRDGSVGWYLATKVPLHDAGGEVIGLASISRDLRSPEAGEAEIEGIARVVDHVRHHLDDELRTAGLAEISGFSPTQLDRRMKKVYHLSTAQFVRKTRIQHAVDQLSRTRRGIADIALECGYGDQTAFTRQFRATVGMPPAAFRERSSEPSR</sequence>
<proteinExistence type="predicted"/>
<organism evidence="6 7">
    <name type="scientific">Haloferula helveola</name>
    <dbReference type="NCBI Taxonomy" id="490095"/>
    <lineage>
        <taxon>Bacteria</taxon>
        <taxon>Pseudomonadati</taxon>
        <taxon>Verrucomicrobiota</taxon>
        <taxon>Verrucomicrobiia</taxon>
        <taxon>Verrucomicrobiales</taxon>
        <taxon>Verrucomicrobiaceae</taxon>
        <taxon>Haloferula</taxon>
    </lineage>
</organism>
<accession>A0ABN6HDM1</accession>
<reference evidence="6 7" key="1">
    <citation type="submission" date="2021-06" db="EMBL/GenBank/DDBJ databases">
        <title>Complete genome of Haloferula helveola possessing various polysaccharide degrading enzymes.</title>
        <authorList>
            <person name="Takami H."/>
            <person name="Huang C."/>
            <person name="Hamasaki K."/>
        </authorList>
    </citation>
    <scope>NUCLEOTIDE SEQUENCE [LARGE SCALE GENOMIC DNA]</scope>
    <source>
        <strain evidence="6 7">CN-1</strain>
    </source>
</reference>
<dbReference type="Proteomes" id="UP001374893">
    <property type="component" value="Chromosome"/>
</dbReference>
<protein>
    <submittedName>
        <fullName evidence="6">AraC family transcriptional regulator</fullName>
    </submittedName>
</protein>
<dbReference type="Pfam" id="PF12833">
    <property type="entry name" value="HTH_18"/>
    <property type="match status" value="1"/>
</dbReference>
<feature type="domain" description="PAC" evidence="5">
    <location>
        <begin position="88"/>
        <end position="141"/>
    </location>
</feature>
<dbReference type="RefSeq" id="WP_338687395.1">
    <property type="nucleotide sequence ID" value="NZ_AP024702.1"/>
</dbReference>
<gene>
    <name evidence="6" type="ORF">HAHE_42870</name>
</gene>
<keyword evidence="3" id="KW-0804">Transcription</keyword>
<dbReference type="InterPro" id="IPR050204">
    <property type="entry name" value="AraC_XylS_family_regulators"/>
</dbReference>
<dbReference type="SMART" id="SM00342">
    <property type="entry name" value="HTH_ARAC"/>
    <property type="match status" value="1"/>
</dbReference>
<evidence type="ECO:0000313" key="6">
    <source>
        <dbReference type="EMBL" id="BCX50379.1"/>
    </source>
</evidence>
<dbReference type="PROSITE" id="PS01124">
    <property type="entry name" value="HTH_ARAC_FAMILY_2"/>
    <property type="match status" value="1"/>
</dbReference>
<dbReference type="PROSITE" id="PS50113">
    <property type="entry name" value="PAC"/>
    <property type="match status" value="1"/>
</dbReference>
<keyword evidence="1" id="KW-0805">Transcription regulation</keyword>
<dbReference type="Gene3D" id="1.10.10.60">
    <property type="entry name" value="Homeodomain-like"/>
    <property type="match status" value="1"/>
</dbReference>
<evidence type="ECO:0000256" key="2">
    <source>
        <dbReference type="ARBA" id="ARBA00023125"/>
    </source>
</evidence>
<evidence type="ECO:0000259" key="4">
    <source>
        <dbReference type="PROSITE" id="PS01124"/>
    </source>
</evidence>
<evidence type="ECO:0000256" key="3">
    <source>
        <dbReference type="ARBA" id="ARBA00023163"/>
    </source>
</evidence>
<name>A0ABN6HDM1_9BACT</name>
<dbReference type="InterPro" id="IPR035965">
    <property type="entry name" value="PAS-like_dom_sf"/>
</dbReference>
<feature type="domain" description="HTH araC/xylS-type" evidence="4">
    <location>
        <begin position="143"/>
        <end position="241"/>
    </location>
</feature>
<dbReference type="InterPro" id="IPR000700">
    <property type="entry name" value="PAS-assoc_C"/>
</dbReference>
<keyword evidence="7" id="KW-1185">Reference proteome</keyword>
<dbReference type="EMBL" id="AP024702">
    <property type="protein sequence ID" value="BCX50379.1"/>
    <property type="molecule type" value="Genomic_DNA"/>
</dbReference>
<dbReference type="InterPro" id="IPR000014">
    <property type="entry name" value="PAS"/>
</dbReference>
<dbReference type="PROSITE" id="PS00041">
    <property type="entry name" value="HTH_ARAC_FAMILY_1"/>
    <property type="match status" value="1"/>
</dbReference>
<dbReference type="Pfam" id="PF08448">
    <property type="entry name" value="PAS_4"/>
    <property type="match status" value="1"/>
</dbReference>
<evidence type="ECO:0000256" key="1">
    <source>
        <dbReference type="ARBA" id="ARBA00023015"/>
    </source>
</evidence>